<evidence type="ECO:0000259" key="4">
    <source>
        <dbReference type="PROSITE" id="PS51918"/>
    </source>
</evidence>
<reference evidence="5 6" key="1">
    <citation type="submission" date="2024-05" db="EMBL/GenBank/DDBJ databases">
        <title>Genome Sequence and Characterization of the New Strain Purple Sulfur Bacterium of Genus Thioalkalicoccus.</title>
        <authorList>
            <person name="Bryantseva I.A."/>
            <person name="Kyndt J.A."/>
            <person name="Imhoff J.F."/>
        </authorList>
    </citation>
    <scope>NUCLEOTIDE SEQUENCE [LARGE SCALE GENOMIC DNA]</scope>
    <source>
        <strain evidence="5 6">Um2</strain>
    </source>
</reference>
<dbReference type="Pfam" id="PF04055">
    <property type="entry name" value="Radical_SAM"/>
    <property type="match status" value="1"/>
</dbReference>
<dbReference type="EMBL" id="JBDKXB010000021">
    <property type="protein sequence ID" value="MEY6433444.1"/>
    <property type="molecule type" value="Genomic_DNA"/>
</dbReference>
<keyword evidence="2" id="KW-0408">Iron</keyword>
<dbReference type="Gene3D" id="3.80.30.30">
    <property type="match status" value="1"/>
</dbReference>
<keyword evidence="6" id="KW-1185">Reference proteome</keyword>
<keyword evidence="1" id="KW-0479">Metal-binding</keyword>
<evidence type="ECO:0000313" key="6">
    <source>
        <dbReference type="Proteomes" id="UP001564408"/>
    </source>
</evidence>
<dbReference type="InterPro" id="IPR040086">
    <property type="entry name" value="MJ0683-like"/>
</dbReference>
<dbReference type="PANTHER" id="PTHR43432:SF3">
    <property type="entry name" value="SLR0285 PROTEIN"/>
    <property type="match status" value="1"/>
</dbReference>
<name>A0ABV4BHI7_9GAMM</name>
<dbReference type="PROSITE" id="PS51918">
    <property type="entry name" value="RADICAL_SAM"/>
    <property type="match status" value="1"/>
</dbReference>
<dbReference type="InterPro" id="IPR058240">
    <property type="entry name" value="rSAM_sf"/>
</dbReference>
<dbReference type="SMART" id="SM00729">
    <property type="entry name" value="Elp3"/>
    <property type="match status" value="1"/>
</dbReference>
<sequence length="357" mass="39386">MTQNQRPATRGRGAVTNEILRYAEHRREAIDDGWGADAPSPIATSVDIDHSREIISYNDSPDIPFDRSVNPYRGCEHGCIYCYARPSHAWLGLSPGLDFETRLFQKPDAAAQLERALAAPRYRPATLALGANTDPYQPIERRLTLTRAILRVLADCRHPVVVTTKSALVLRDREILAEMAAEGCAAVMISLTTLDLDLARRLEPRAATPTRRLAVIEALAKAGVPVGVLVAPVIPALTDADLERILDQAATAGAIRACSQLIRLPHEVGELFTQWLATHYPQRAAKVLGLIRQCRGGRLNDPAFVARHRGQGPIADLLRQRFLLAARRAGLATDPDGWRFETDRFRPPRGPQLSLFD</sequence>
<dbReference type="Proteomes" id="UP001564408">
    <property type="component" value="Unassembled WGS sequence"/>
</dbReference>
<protein>
    <submittedName>
        <fullName evidence="5">PA0069 family radical SAM protein</fullName>
    </submittedName>
</protein>
<organism evidence="5 6">
    <name type="scientific">Thioalkalicoccus limnaeus</name>
    <dbReference type="NCBI Taxonomy" id="120681"/>
    <lineage>
        <taxon>Bacteria</taxon>
        <taxon>Pseudomonadati</taxon>
        <taxon>Pseudomonadota</taxon>
        <taxon>Gammaproteobacteria</taxon>
        <taxon>Chromatiales</taxon>
        <taxon>Chromatiaceae</taxon>
        <taxon>Thioalkalicoccus</taxon>
    </lineage>
</organism>
<dbReference type="SFLD" id="SFLDG01084">
    <property type="entry name" value="Uncharacterised_Radical_SAM_Su"/>
    <property type="match status" value="1"/>
</dbReference>
<evidence type="ECO:0000256" key="1">
    <source>
        <dbReference type="ARBA" id="ARBA00022723"/>
    </source>
</evidence>
<evidence type="ECO:0000256" key="3">
    <source>
        <dbReference type="ARBA" id="ARBA00023014"/>
    </source>
</evidence>
<feature type="domain" description="Radical SAM core" evidence="4">
    <location>
        <begin position="61"/>
        <end position="298"/>
    </location>
</feature>
<accession>A0ABV4BHI7</accession>
<evidence type="ECO:0000256" key="2">
    <source>
        <dbReference type="ARBA" id="ARBA00023004"/>
    </source>
</evidence>
<evidence type="ECO:0000313" key="5">
    <source>
        <dbReference type="EMBL" id="MEY6433444.1"/>
    </source>
</evidence>
<comment type="caution">
    <text evidence="5">The sequence shown here is derived from an EMBL/GenBank/DDBJ whole genome shotgun (WGS) entry which is preliminary data.</text>
</comment>
<keyword evidence="3" id="KW-0411">Iron-sulfur</keyword>
<proteinExistence type="predicted"/>
<dbReference type="InterPro" id="IPR006638">
    <property type="entry name" value="Elp3/MiaA/NifB-like_rSAM"/>
</dbReference>
<gene>
    <name evidence="5" type="ORF">ABC977_13630</name>
</gene>
<dbReference type="InterPro" id="IPR007197">
    <property type="entry name" value="rSAM"/>
</dbReference>
<dbReference type="PANTHER" id="PTHR43432">
    <property type="entry name" value="SLR0285 PROTEIN"/>
    <property type="match status" value="1"/>
</dbReference>
<dbReference type="RefSeq" id="WP_369667825.1">
    <property type="nucleotide sequence ID" value="NZ_JBDKXB010000021.1"/>
</dbReference>
<dbReference type="NCBIfam" id="NF033668">
    <property type="entry name" value="rSAM_PA0069"/>
    <property type="match status" value="1"/>
</dbReference>
<dbReference type="CDD" id="cd01335">
    <property type="entry name" value="Radical_SAM"/>
    <property type="match status" value="1"/>
</dbReference>
<dbReference type="SFLD" id="SFLDS00029">
    <property type="entry name" value="Radical_SAM"/>
    <property type="match status" value="1"/>
</dbReference>
<dbReference type="SUPFAM" id="SSF102114">
    <property type="entry name" value="Radical SAM enzymes"/>
    <property type="match status" value="1"/>
</dbReference>